<comment type="cofactor">
    <cofactor evidence="1">
        <name>Zn(2+)</name>
        <dbReference type="ChEBI" id="CHEBI:29105"/>
    </cofactor>
    <text evidence="1">Binds 1 zinc ion per subunit.</text>
</comment>
<keyword evidence="1" id="KW-0378">Hydrolase</keyword>
<dbReference type="Pfam" id="PF01400">
    <property type="entry name" value="Astacin"/>
    <property type="match status" value="1"/>
</dbReference>
<organism evidence="3 4">
    <name type="scientific">Ophiobolus disseminans</name>
    <dbReference type="NCBI Taxonomy" id="1469910"/>
    <lineage>
        <taxon>Eukaryota</taxon>
        <taxon>Fungi</taxon>
        <taxon>Dikarya</taxon>
        <taxon>Ascomycota</taxon>
        <taxon>Pezizomycotina</taxon>
        <taxon>Dothideomycetes</taxon>
        <taxon>Pleosporomycetidae</taxon>
        <taxon>Pleosporales</taxon>
        <taxon>Pleosporineae</taxon>
        <taxon>Phaeosphaeriaceae</taxon>
        <taxon>Ophiobolus</taxon>
    </lineage>
</organism>
<evidence type="ECO:0000256" key="1">
    <source>
        <dbReference type="RuleBase" id="RU361183"/>
    </source>
</evidence>
<evidence type="ECO:0000313" key="3">
    <source>
        <dbReference type="EMBL" id="KAF2825155.1"/>
    </source>
</evidence>
<dbReference type="AlphaFoldDB" id="A0A6A6ZXV6"/>
<protein>
    <recommendedName>
        <fullName evidence="1">Metalloendopeptidase</fullName>
        <ecNumber evidence="1">3.4.24.-</ecNumber>
    </recommendedName>
</protein>
<dbReference type="EMBL" id="MU006228">
    <property type="protein sequence ID" value="KAF2825155.1"/>
    <property type="molecule type" value="Genomic_DNA"/>
</dbReference>
<sequence length="216" mass="25205">MAPSAITGYIPQWWPRGPQEGRMGMKLNLLQSGNYPQRSNWIAALAHELGHICGLWHEHQRPDRDHYVRFNCEALKGYDQAKKISDREGHHTMDEICASGALAATYGFDMVAQYDTIEHIDPASDVQGQIWYWKQNYPYHDYDDNSIMCYSSNAHYWRKNDELLRVSLALWRDRLPDFVPPKEFTKDDLDNVYRVDKPSPKGVEGIKKLYPWGSDW</sequence>
<keyword evidence="1" id="KW-0479">Metal-binding</keyword>
<dbReference type="GO" id="GO:0006508">
    <property type="term" value="P:proteolysis"/>
    <property type="evidence" value="ECO:0007669"/>
    <property type="project" value="UniProtKB-KW"/>
</dbReference>
<evidence type="ECO:0000313" key="4">
    <source>
        <dbReference type="Proteomes" id="UP000799424"/>
    </source>
</evidence>
<dbReference type="GO" id="GO:0046872">
    <property type="term" value="F:metal ion binding"/>
    <property type="evidence" value="ECO:0007669"/>
    <property type="project" value="UniProtKB-KW"/>
</dbReference>
<gene>
    <name evidence="3" type="ORF">CC86DRAFT_39547</name>
</gene>
<keyword evidence="1" id="KW-0645">Protease</keyword>
<keyword evidence="4" id="KW-1185">Reference proteome</keyword>
<dbReference type="SUPFAM" id="SSF55486">
    <property type="entry name" value="Metalloproteases ('zincins'), catalytic domain"/>
    <property type="match status" value="1"/>
</dbReference>
<dbReference type="Gene3D" id="3.40.390.10">
    <property type="entry name" value="Collagenase (Catalytic Domain)"/>
    <property type="match status" value="1"/>
</dbReference>
<dbReference type="PRINTS" id="PR00480">
    <property type="entry name" value="ASTACIN"/>
</dbReference>
<dbReference type="GO" id="GO:0004222">
    <property type="term" value="F:metalloendopeptidase activity"/>
    <property type="evidence" value="ECO:0007669"/>
    <property type="project" value="UniProtKB-UniRule"/>
</dbReference>
<feature type="domain" description="Peptidase M12A" evidence="2">
    <location>
        <begin position="43"/>
        <end position="76"/>
    </location>
</feature>
<dbReference type="InterPro" id="IPR001506">
    <property type="entry name" value="Peptidase_M12A"/>
</dbReference>
<name>A0A6A6ZXV6_9PLEO</name>
<dbReference type="PANTHER" id="PTHR10127:SF850">
    <property type="entry name" value="METALLOENDOPEPTIDASE"/>
    <property type="match status" value="1"/>
</dbReference>
<dbReference type="Proteomes" id="UP000799424">
    <property type="component" value="Unassembled WGS sequence"/>
</dbReference>
<keyword evidence="1" id="KW-0862">Zinc</keyword>
<dbReference type="OrthoDB" id="3797394at2759"/>
<dbReference type="EC" id="3.4.24.-" evidence="1"/>
<dbReference type="PANTHER" id="PTHR10127">
    <property type="entry name" value="DISCOIDIN, CUB, EGF, LAMININ , AND ZINC METALLOPROTEASE DOMAIN CONTAINING"/>
    <property type="match status" value="1"/>
</dbReference>
<accession>A0A6A6ZXV6</accession>
<proteinExistence type="predicted"/>
<evidence type="ECO:0000259" key="2">
    <source>
        <dbReference type="Pfam" id="PF01400"/>
    </source>
</evidence>
<keyword evidence="1" id="KW-0482">Metalloprotease</keyword>
<dbReference type="InterPro" id="IPR024079">
    <property type="entry name" value="MetalloPept_cat_dom_sf"/>
</dbReference>
<reference evidence="3" key="1">
    <citation type="journal article" date="2020" name="Stud. Mycol.">
        <title>101 Dothideomycetes genomes: a test case for predicting lifestyles and emergence of pathogens.</title>
        <authorList>
            <person name="Haridas S."/>
            <person name="Albert R."/>
            <person name="Binder M."/>
            <person name="Bloem J."/>
            <person name="Labutti K."/>
            <person name="Salamov A."/>
            <person name="Andreopoulos B."/>
            <person name="Baker S."/>
            <person name="Barry K."/>
            <person name="Bills G."/>
            <person name="Bluhm B."/>
            <person name="Cannon C."/>
            <person name="Castanera R."/>
            <person name="Culley D."/>
            <person name="Daum C."/>
            <person name="Ezra D."/>
            <person name="Gonzalez J."/>
            <person name="Henrissat B."/>
            <person name="Kuo A."/>
            <person name="Liang C."/>
            <person name="Lipzen A."/>
            <person name="Lutzoni F."/>
            <person name="Magnuson J."/>
            <person name="Mondo S."/>
            <person name="Nolan M."/>
            <person name="Ohm R."/>
            <person name="Pangilinan J."/>
            <person name="Park H.-J."/>
            <person name="Ramirez L."/>
            <person name="Alfaro M."/>
            <person name="Sun H."/>
            <person name="Tritt A."/>
            <person name="Yoshinaga Y."/>
            <person name="Zwiers L.-H."/>
            <person name="Turgeon B."/>
            <person name="Goodwin S."/>
            <person name="Spatafora J."/>
            <person name="Crous P."/>
            <person name="Grigoriev I."/>
        </authorList>
    </citation>
    <scope>NUCLEOTIDE SEQUENCE</scope>
    <source>
        <strain evidence="3">CBS 113818</strain>
    </source>
</reference>